<organism evidence="1 2">
    <name type="scientific">Lentinula lateritia</name>
    <dbReference type="NCBI Taxonomy" id="40482"/>
    <lineage>
        <taxon>Eukaryota</taxon>
        <taxon>Fungi</taxon>
        <taxon>Dikarya</taxon>
        <taxon>Basidiomycota</taxon>
        <taxon>Agaricomycotina</taxon>
        <taxon>Agaricomycetes</taxon>
        <taxon>Agaricomycetidae</taxon>
        <taxon>Agaricales</taxon>
        <taxon>Marasmiineae</taxon>
        <taxon>Omphalotaceae</taxon>
        <taxon>Lentinula</taxon>
    </lineage>
</organism>
<dbReference type="EMBL" id="JANVFS010000009">
    <property type="protein sequence ID" value="KAJ4487026.1"/>
    <property type="molecule type" value="Genomic_DNA"/>
</dbReference>
<sequence>MPNALVTSKLPPMSNYVPLLCYNLQHSWTSTSKLQFPGPPLPGETGSLYNEEIPWNKQSRFLTGKSHANGLIGEQTTKSCATFGRHHSMMSIRLSDSLVTFEMVRGDGTKVEGVVKEKQEAKLFSISVRNIAAEESITINLKYVQALTDNKKKDQVKFIFPRIYAQ</sequence>
<accession>A0A9W9APT5</accession>
<comment type="caution">
    <text evidence="1">The sequence shown here is derived from an EMBL/GenBank/DDBJ whole genome shotgun (WGS) entry which is preliminary data.</text>
</comment>
<dbReference type="AlphaFoldDB" id="A0A9W9APT5"/>
<reference evidence="1" key="1">
    <citation type="submission" date="2022-08" db="EMBL/GenBank/DDBJ databases">
        <authorList>
            <consortium name="DOE Joint Genome Institute"/>
            <person name="Min B."/>
            <person name="Riley R."/>
            <person name="Sierra-Patev S."/>
            <person name="Naranjo-Ortiz M."/>
            <person name="Looney B."/>
            <person name="Konkel Z."/>
            <person name="Slot J.C."/>
            <person name="Sakamoto Y."/>
            <person name="Steenwyk J.L."/>
            <person name="Rokas A."/>
            <person name="Carro J."/>
            <person name="Camarero S."/>
            <person name="Ferreira P."/>
            <person name="Molpeceres G."/>
            <person name="Ruiz-Duenas F.J."/>
            <person name="Serrano A."/>
            <person name="Henrissat B."/>
            <person name="Drula E."/>
            <person name="Hughes K.W."/>
            <person name="Mata J.L."/>
            <person name="Ishikawa N.K."/>
            <person name="Vargas-Isla R."/>
            <person name="Ushijima S."/>
            <person name="Smith C.A."/>
            <person name="Ahrendt S."/>
            <person name="Andreopoulos W."/>
            <person name="He G."/>
            <person name="Labutti K."/>
            <person name="Lipzen A."/>
            <person name="Ng V."/>
            <person name="Sandor L."/>
            <person name="Barry K."/>
            <person name="Martinez A.T."/>
            <person name="Xiao Y."/>
            <person name="Gibbons J.G."/>
            <person name="Terashima K."/>
            <person name="Hibbett D.S."/>
            <person name="Grigoriev I.V."/>
        </authorList>
    </citation>
    <scope>NUCLEOTIDE SEQUENCE</scope>
    <source>
        <strain evidence="1">Sp2 HRB7682 ss15</strain>
    </source>
</reference>
<protein>
    <submittedName>
        <fullName evidence="1">Uncharacterized protein</fullName>
    </submittedName>
</protein>
<evidence type="ECO:0000313" key="1">
    <source>
        <dbReference type="EMBL" id="KAJ4487026.1"/>
    </source>
</evidence>
<name>A0A9W9APT5_9AGAR</name>
<gene>
    <name evidence="1" type="ORF">C8J55DRAFT_487221</name>
</gene>
<evidence type="ECO:0000313" key="2">
    <source>
        <dbReference type="Proteomes" id="UP001150238"/>
    </source>
</evidence>
<proteinExistence type="predicted"/>
<dbReference type="Proteomes" id="UP001150238">
    <property type="component" value="Unassembled WGS sequence"/>
</dbReference>
<reference evidence="1" key="2">
    <citation type="journal article" date="2023" name="Proc. Natl. Acad. Sci. U.S.A.">
        <title>A global phylogenomic analysis of the shiitake genus Lentinula.</title>
        <authorList>
            <person name="Sierra-Patev S."/>
            <person name="Min B."/>
            <person name="Naranjo-Ortiz M."/>
            <person name="Looney B."/>
            <person name="Konkel Z."/>
            <person name="Slot J.C."/>
            <person name="Sakamoto Y."/>
            <person name="Steenwyk J.L."/>
            <person name="Rokas A."/>
            <person name="Carro J."/>
            <person name="Camarero S."/>
            <person name="Ferreira P."/>
            <person name="Molpeceres G."/>
            <person name="Ruiz-Duenas F.J."/>
            <person name="Serrano A."/>
            <person name="Henrissat B."/>
            <person name="Drula E."/>
            <person name="Hughes K.W."/>
            <person name="Mata J.L."/>
            <person name="Ishikawa N.K."/>
            <person name="Vargas-Isla R."/>
            <person name="Ushijima S."/>
            <person name="Smith C.A."/>
            <person name="Donoghue J."/>
            <person name="Ahrendt S."/>
            <person name="Andreopoulos W."/>
            <person name="He G."/>
            <person name="LaButti K."/>
            <person name="Lipzen A."/>
            <person name="Ng V."/>
            <person name="Riley R."/>
            <person name="Sandor L."/>
            <person name="Barry K."/>
            <person name="Martinez A.T."/>
            <person name="Xiao Y."/>
            <person name="Gibbons J.G."/>
            <person name="Terashima K."/>
            <person name="Grigoriev I.V."/>
            <person name="Hibbett D."/>
        </authorList>
    </citation>
    <scope>NUCLEOTIDE SEQUENCE</scope>
    <source>
        <strain evidence="1">Sp2 HRB7682 ss15</strain>
    </source>
</reference>